<name>A0ABY1TP33_XANCH</name>
<comment type="caution">
    <text evidence="1">The sequence shown here is derived from an EMBL/GenBank/DDBJ whole genome shotgun (WGS) entry which is preliminary data.</text>
</comment>
<evidence type="ECO:0000313" key="2">
    <source>
        <dbReference type="Proteomes" id="UP000234181"/>
    </source>
</evidence>
<sequence length="320" mass="36662">MSLTDRLNEMSDLPDVSRAAFSNFEQREISDDWLAAAEPEEQVAAMVEWFRARYEDPTHATPYMGSEGGYIWVQGGPYDASEEIQERFGHVVPDEVMQHAADYLVGEDGVWEWAPTQLTYYREEQDLFVEDKNVPLNKLGERLDGLLAVLRLQGEARAVEMARNLAYAGVISALETFLWETMAYWVDHDEQTVRNLIKEHSFFKDRKIPLGSIFEVYESVGIQVKSHMQRMTWHRWDEAKSLIEHGLGVESPSFISFEAPTQKRHDIVHRLGHNVDGIPINITVKEVQSLAGEVQRFAAELHQLIDHAKTPSDERFEDGS</sequence>
<organism evidence="1 2">
    <name type="scientific">Xanthomonas campestris pv. phaseoli</name>
    <dbReference type="NCBI Taxonomy" id="317013"/>
    <lineage>
        <taxon>Bacteria</taxon>
        <taxon>Pseudomonadati</taxon>
        <taxon>Pseudomonadota</taxon>
        <taxon>Gammaproteobacteria</taxon>
        <taxon>Lysobacterales</taxon>
        <taxon>Lysobacteraceae</taxon>
        <taxon>Xanthomonas</taxon>
    </lineage>
</organism>
<accession>A0ABY1TP33</accession>
<evidence type="ECO:0000313" key="1">
    <source>
        <dbReference type="EMBL" id="SON78288.1"/>
    </source>
</evidence>
<dbReference type="EMBL" id="OCYT01000079">
    <property type="protein sequence ID" value="SON78288.1"/>
    <property type="molecule type" value="Genomic_DNA"/>
</dbReference>
<proteinExistence type="predicted"/>
<reference evidence="1 2" key="1">
    <citation type="submission" date="2017-10" db="EMBL/GenBank/DDBJ databases">
        <authorList>
            <person name="Regsiter A."/>
            <person name="William W."/>
        </authorList>
    </citation>
    <scope>NUCLEOTIDE SEQUENCE [LARGE SCALE GENOMIC DNA]</scope>
    <source>
        <strain evidence="1 2">CFBP6984</strain>
    </source>
</reference>
<protein>
    <submittedName>
        <fullName evidence="1">Uncharacterized protein</fullName>
    </submittedName>
</protein>
<dbReference type="Proteomes" id="UP000234181">
    <property type="component" value="Unassembled WGS sequence"/>
</dbReference>
<keyword evidence="2" id="KW-1185">Reference proteome</keyword>
<gene>
    <name evidence="1" type="ORF">XAP6984_250031</name>
</gene>